<dbReference type="OrthoDB" id="1656063at2"/>
<reference evidence="1 2" key="1">
    <citation type="journal article" date="2013" name="Genome Announc.">
        <title>Draft Genome Sequence of the Hydrogen- and Ethanol-Producing Bacterium Clostridium intestinale Strain URNW.</title>
        <authorList>
            <person name="Lal S."/>
            <person name="Ramachandran U."/>
            <person name="Zhang X."/>
            <person name="Sparling R."/>
            <person name="Levin D.B."/>
        </authorList>
    </citation>
    <scope>NUCLEOTIDE SEQUENCE [LARGE SCALE GENOMIC DNA]</scope>
    <source>
        <strain evidence="1 2">URNW</strain>
    </source>
</reference>
<dbReference type="HOGENOM" id="CLU_003367_0_0_9"/>
<evidence type="ECO:0000313" key="2">
    <source>
        <dbReference type="Proteomes" id="UP000016721"/>
    </source>
</evidence>
<gene>
    <name evidence="1" type="ORF">CINTURNW_1706</name>
</gene>
<organism evidence="1 2">
    <name type="scientific">Clostridium intestinale URNW</name>
    <dbReference type="NCBI Taxonomy" id="1294142"/>
    <lineage>
        <taxon>Bacteria</taxon>
        <taxon>Bacillati</taxon>
        <taxon>Bacillota</taxon>
        <taxon>Clostridia</taxon>
        <taxon>Eubacteriales</taxon>
        <taxon>Clostridiaceae</taxon>
        <taxon>Clostridium</taxon>
    </lineage>
</organism>
<dbReference type="Gene3D" id="1.20.5.340">
    <property type="match status" value="1"/>
</dbReference>
<dbReference type="EMBL" id="APJA01000012">
    <property type="protein sequence ID" value="ERK31008.1"/>
    <property type="molecule type" value="Genomic_DNA"/>
</dbReference>
<keyword evidence="2" id="KW-1185">Reference proteome</keyword>
<dbReference type="RefSeq" id="WP_021801710.1">
    <property type="nucleotide sequence ID" value="NZ_KI273145.1"/>
</dbReference>
<sequence length="1746" mass="189004">MYSTSLAYKTEIKRPSRSFECKITIGDRIYNNSDIVNVTIDGNIQPSDGFMIGTTVSKTLDLTLINSGDTIYSTSQVKVEIGLKIGSTIEYIPMGLFNIDDIEKTDYTTKITAFDNMIKFESAYFSSLGDNPTLQQVVNELTAKTGVQFTGSLPTYTVKKLEGFTCREIVGYVASICGGNAVITRDGKFTIVTPADVSLSIDPNNYINYKREEIKYKVGKVTCKVGEEEISKGSLGTDSMELGFENPWVTDANLQDIYTKLNGFNYLGYSMKWQGDLSLDVGDIVTVTDVKGVVRKHPVLAQKFNYTGGLTAEIGAKGENKNKNSFSSSGDTSKKLNRVVTEVAIVNKAFVDYAHINDADIVNLKAETAKIRLVEAEVATINTVLANTVNAVNLNADNINAATGRIAILESGSATISQLNAANAKIATLETRAGVIDTLLAGNIDASNLKAGLITAESGLIANGAIKDAMIQNLSVSKILAGDISTNKFRIVSSSGSMLISDNTIQIKDSTRVRVQIGKDASNDYNMYVWDSSGNLMFDATGLKASGIKSKIIRDDMVSDTANINATKIEKESLVTRINGAATLLLASKVKLDTENQTLEVAFNSLKSTVTTTANTVTSQGTSITTIQGQIQAKIWQQDIDTLEDSLDTRISSTETSITALNSAISLKVSTSDFNTYQGTVTSSLNSKANQSALNTTNENITALTTRVTSAESSISVLQSQISLKVEQSDITTAINNVKLGTRNLVLSSNELVSTTLYATKTYTMSEDWIAGETYTLTLKGKTGSASKKFGMWQNSGTAHKGYFASIDGISSITFVATAPTSGWERKFTIYNYPSSVSATGTIEWIKLEKGTKNSDWTPAPEDQKNYTDTQISTAKAEIKVTTDSISSTVSSVQSSVTNLGTRVTSAESSITSLNNSITLKVNTSDYNSYKTSNDSAVSTKASQTALNTTNGNVTALTTRVSTAESSISVLQGQIVSKVTQTDINSSINNLSIGGRNLLRGTFKWEGWSKSDSSNQIVISDSIATFTTNKNATSYIQQSNIPVVAGEQYTLSVKIKITTPIVGSGLNLYWGRMSNGSWINKSITDKSNSDYTTYLFTFVPDETNIKVCIQCTNCTDGVALVKEMKLEKGSKSTDWSPAPEDVQGQIDSTTTRIITAESTITQLSSSIALKVEASAYNSKMTSLDSSISSLTTRISSAELKITDSSIISTVRSSTAYTNDLATKANQSALNTTNGNVTVLTTRVTNTESSITQLSNQISLKVNQGDFGTLITQNVSSVRIAVGQIGGNNLIKNSSFLLGTGEWDIGMYNNIQPPSYSVIQLDKAVSGKAWHWYAIATGGGNQYQKAVKEFWVNLPLGKYTFKPGINALNGTYAKVTLSIWDNNVNWQLAGNFVIDSNNIVPVTFTISTPAAFLRLTLEASAPQRAKGAEGLQVDWYDFKLEHGENSTAWSPNANEIANVSVDVSESGLKVRNGAISILNNAGVEVLKGDTNGNLSIRGDFTNYDTTTGNMAIRITNRTIDFNDWDSNSICGTIFAGKLVGQTSTRGMSFGAKRNKYLDIAYEDSNGNFAAAIRLDNGALGTTGKAHVYDGGSANFTSLYVSGSKNCIQDTENYGKRLLYAYETTENYFGDLGFGKINEYGECIVSTDEIFGECVNVNIEYHVFTQVYQGAISRIERYLNYFIVKGEIGTEFSWELKAKRKGFEHVRLEEKYVEQQGAESIDDELKQVLSSDVEEELYVDLTDELLEV</sequence>
<comment type="caution">
    <text evidence="1">The sequence shown here is derived from an EMBL/GenBank/DDBJ whole genome shotgun (WGS) entry which is preliminary data.</text>
</comment>
<dbReference type="Proteomes" id="UP000016721">
    <property type="component" value="Unassembled WGS sequence"/>
</dbReference>
<evidence type="ECO:0000313" key="1">
    <source>
        <dbReference type="EMBL" id="ERK31008.1"/>
    </source>
</evidence>
<dbReference type="STRING" id="1294142.CINTURNW_1706"/>
<dbReference type="PATRIC" id="fig|1294142.3.peg.1737"/>
<protein>
    <submittedName>
        <fullName evidence="1">KID repeat-containing protein</fullName>
    </submittedName>
</protein>
<dbReference type="Gene3D" id="2.60.120.260">
    <property type="entry name" value="Galactose-binding domain-like"/>
    <property type="match status" value="1"/>
</dbReference>
<dbReference type="eggNOG" id="COG4926">
    <property type="taxonomic scope" value="Bacteria"/>
</dbReference>
<proteinExistence type="predicted"/>
<accession>U2NPC0</accession>
<name>U2NPC0_9CLOT</name>